<dbReference type="PROSITE" id="PS01229">
    <property type="entry name" value="COF_2"/>
    <property type="match status" value="1"/>
</dbReference>
<keyword evidence="4" id="KW-1185">Reference proteome</keyword>
<gene>
    <name evidence="2" type="ORF">I585_02261</name>
    <name evidence="1" type="ORF">UAI_03080</name>
</gene>
<name>R2NW84_9ENTE</name>
<dbReference type="Gene3D" id="3.40.50.1000">
    <property type="entry name" value="HAD superfamily/HAD-like"/>
    <property type="match status" value="1"/>
</dbReference>
<dbReference type="EMBL" id="ASWA01000003">
    <property type="protein sequence ID" value="EOT66740.1"/>
    <property type="molecule type" value="Genomic_DNA"/>
</dbReference>
<dbReference type="EMBL" id="AJAK01000020">
    <property type="protein sequence ID" value="EOH75278.1"/>
    <property type="molecule type" value="Genomic_DNA"/>
</dbReference>
<dbReference type="GO" id="GO:0016791">
    <property type="term" value="F:phosphatase activity"/>
    <property type="evidence" value="ECO:0007669"/>
    <property type="project" value="TreeGrafter"/>
</dbReference>
<dbReference type="NCBIfam" id="TIGR00099">
    <property type="entry name" value="Cof-subfamily"/>
    <property type="match status" value="1"/>
</dbReference>
<dbReference type="Proteomes" id="UP000014148">
    <property type="component" value="Unassembled WGS sequence"/>
</dbReference>
<proteinExistence type="predicted"/>
<dbReference type="GO" id="GO:0005829">
    <property type="term" value="C:cytosol"/>
    <property type="evidence" value="ECO:0007669"/>
    <property type="project" value="TreeGrafter"/>
</dbReference>
<dbReference type="PANTHER" id="PTHR10000">
    <property type="entry name" value="PHOSPHOSERINE PHOSPHATASE"/>
    <property type="match status" value="1"/>
</dbReference>
<dbReference type="RefSeq" id="WP_010741880.1">
    <property type="nucleotide sequence ID" value="NZ_KB946251.1"/>
</dbReference>
<reference evidence="2 4" key="2">
    <citation type="submission" date="2013-03" db="EMBL/GenBank/DDBJ databases">
        <title>The Genome Sequence of Enterococcus malodoratus ATCC_43197 (PacBio/Illumina hybrid assembly).</title>
        <authorList>
            <consortium name="The Broad Institute Genomics Platform"/>
            <consortium name="The Broad Institute Genome Sequencing Center for Infectious Disease"/>
            <person name="Earl A."/>
            <person name="Russ C."/>
            <person name="Gilmore M."/>
            <person name="Surin D."/>
            <person name="Walker B."/>
            <person name="Young S."/>
            <person name="Zeng Q."/>
            <person name="Gargeya S."/>
            <person name="Fitzgerald M."/>
            <person name="Haas B."/>
            <person name="Abouelleil A."/>
            <person name="Allen A.W."/>
            <person name="Alvarado L."/>
            <person name="Arachchi H.M."/>
            <person name="Berlin A.M."/>
            <person name="Chapman S.B."/>
            <person name="Gainer-Dewar J."/>
            <person name="Goldberg J."/>
            <person name="Griggs A."/>
            <person name="Gujja S."/>
            <person name="Hansen M."/>
            <person name="Howarth C."/>
            <person name="Imamovic A."/>
            <person name="Ireland A."/>
            <person name="Larimer J."/>
            <person name="McCowan C."/>
            <person name="Murphy C."/>
            <person name="Pearson M."/>
            <person name="Poon T.W."/>
            <person name="Priest M."/>
            <person name="Roberts A."/>
            <person name="Saif S."/>
            <person name="Shea T."/>
            <person name="Sisk P."/>
            <person name="Sykes S."/>
            <person name="Wortman J."/>
            <person name="Nusbaum C."/>
            <person name="Birren B."/>
        </authorList>
    </citation>
    <scope>NUCLEOTIDE SEQUENCE [LARGE SCALE GENOMIC DNA]</scope>
    <source>
        <strain evidence="2 4">ATCC 43197</strain>
    </source>
</reference>
<reference evidence="1 3" key="1">
    <citation type="submission" date="2013-02" db="EMBL/GenBank/DDBJ databases">
        <title>The Genome Sequence of Enterococcus malodoratus ATCC_43197.</title>
        <authorList>
            <consortium name="The Broad Institute Genome Sequencing Platform"/>
            <consortium name="The Broad Institute Genome Sequencing Center for Infectious Disease"/>
            <person name="Earl A.M."/>
            <person name="Gilmore M.S."/>
            <person name="Lebreton F."/>
            <person name="Walker B."/>
            <person name="Young S.K."/>
            <person name="Zeng Q."/>
            <person name="Gargeya S."/>
            <person name="Fitzgerald M."/>
            <person name="Haas B."/>
            <person name="Abouelleil A."/>
            <person name="Alvarado L."/>
            <person name="Arachchi H.M."/>
            <person name="Berlin A.M."/>
            <person name="Chapman S.B."/>
            <person name="Dewar J."/>
            <person name="Goldberg J."/>
            <person name="Griggs A."/>
            <person name="Gujja S."/>
            <person name="Hansen M."/>
            <person name="Howarth C."/>
            <person name="Imamovic A."/>
            <person name="Larimer J."/>
            <person name="McCowan C."/>
            <person name="Murphy C."/>
            <person name="Neiman D."/>
            <person name="Pearson M."/>
            <person name="Priest M."/>
            <person name="Roberts A."/>
            <person name="Saif S."/>
            <person name="Shea T."/>
            <person name="Sisk P."/>
            <person name="Sykes S."/>
            <person name="Wortman J."/>
            <person name="Nusbaum C."/>
            <person name="Birren B."/>
        </authorList>
    </citation>
    <scope>NUCLEOTIDE SEQUENCE [LARGE SCALE GENOMIC DNA]</scope>
    <source>
        <strain evidence="1 3">ATCC 43197</strain>
    </source>
</reference>
<dbReference type="AlphaFoldDB" id="R2NW84"/>
<evidence type="ECO:0000313" key="1">
    <source>
        <dbReference type="EMBL" id="EOH75278.1"/>
    </source>
</evidence>
<dbReference type="GeneID" id="79784636"/>
<dbReference type="SFLD" id="SFLDG01140">
    <property type="entry name" value="C2.B:_Phosphomannomutase_and_P"/>
    <property type="match status" value="1"/>
</dbReference>
<dbReference type="InterPro" id="IPR000150">
    <property type="entry name" value="Cof"/>
</dbReference>
<dbReference type="Gene3D" id="3.30.1240.10">
    <property type="match status" value="1"/>
</dbReference>
<dbReference type="NCBIfam" id="TIGR01484">
    <property type="entry name" value="HAD-SF-IIB"/>
    <property type="match status" value="1"/>
</dbReference>
<sequence>MSEIQLIVIDLDGTLLNAQKEITARNIEAIRQSSAKGIKIAIASGRLYPDIVRLFNRELQVSGYKICLNGSYILNEENQVISKTRIERSLLNKIFEIAYNNEVSLFCNGLIYSVNFAGIDSDESVLNGRTLWVKDSDEFNQKLDEMALNIYKFGLHSTNLDRLKEAVEDLRALGISMVRTETYFFEGANQGINKFEGIKQVAQSLGISTKNILAIGDQENDFEMIRNVGFGVAMGNAIPAIKSVAKYITNTNERDGVAQIIHDLILKEDDA</sequence>
<dbReference type="CDD" id="cd07516">
    <property type="entry name" value="HAD_Pase"/>
    <property type="match status" value="1"/>
</dbReference>
<accession>R2NW84</accession>
<organism evidence="1 3">
    <name type="scientific">Enterococcus malodoratus ATCC 43197</name>
    <dbReference type="NCBI Taxonomy" id="1158601"/>
    <lineage>
        <taxon>Bacteria</taxon>
        <taxon>Bacillati</taxon>
        <taxon>Bacillota</taxon>
        <taxon>Bacilli</taxon>
        <taxon>Lactobacillales</taxon>
        <taxon>Enterococcaceae</taxon>
        <taxon>Enterococcus</taxon>
    </lineage>
</organism>
<evidence type="ECO:0000313" key="2">
    <source>
        <dbReference type="EMBL" id="EOT66740.1"/>
    </source>
</evidence>
<dbReference type="SUPFAM" id="SSF56784">
    <property type="entry name" value="HAD-like"/>
    <property type="match status" value="1"/>
</dbReference>
<dbReference type="SFLD" id="SFLDS00003">
    <property type="entry name" value="Haloacid_Dehalogenase"/>
    <property type="match status" value="1"/>
</dbReference>
<dbReference type="PATRIC" id="fig|1158601.3.peg.3050"/>
<keyword evidence="1" id="KW-0378">Hydrolase</keyword>
<dbReference type="eggNOG" id="COG0561">
    <property type="taxonomic scope" value="Bacteria"/>
</dbReference>
<protein>
    <submittedName>
        <fullName evidence="1">Cof-like hydrolase</fullName>
    </submittedName>
</protein>
<dbReference type="InterPro" id="IPR036412">
    <property type="entry name" value="HAD-like_sf"/>
</dbReference>
<dbReference type="InterPro" id="IPR023214">
    <property type="entry name" value="HAD_sf"/>
</dbReference>
<dbReference type="InterPro" id="IPR006379">
    <property type="entry name" value="HAD-SF_hydro_IIB"/>
</dbReference>
<dbReference type="PROSITE" id="PS01228">
    <property type="entry name" value="COF_1"/>
    <property type="match status" value="1"/>
</dbReference>
<evidence type="ECO:0000313" key="4">
    <source>
        <dbReference type="Proteomes" id="UP000014148"/>
    </source>
</evidence>
<dbReference type="GO" id="GO:0000287">
    <property type="term" value="F:magnesium ion binding"/>
    <property type="evidence" value="ECO:0007669"/>
    <property type="project" value="TreeGrafter"/>
</dbReference>
<dbReference type="STRING" id="71451.RV07_GL001551"/>
<dbReference type="PANTHER" id="PTHR10000:SF8">
    <property type="entry name" value="HAD SUPERFAMILY HYDROLASE-LIKE, TYPE 3"/>
    <property type="match status" value="1"/>
</dbReference>
<dbReference type="Proteomes" id="UP000013783">
    <property type="component" value="Unassembled WGS sequence"/>
</dbReference>
<evidence type="ECO:0000313" key="3">
    <source>
        <dbReference type="Proteomes" id="UP000013783"/>
    </source>
</evidence>
<dbReference type="Pfam" id="PF08282">
    <property type="entry name" value="Hydrolase_3"/>
    <property type="match status" value="1"/>
</dbReference>
<comment type="caution">
    <text evidence="1">The sequence shown here is derived from an EMBL/GenBank/DDBJ whole genome shotgun (WGS) entry which is preliminary data.</text>
</comment>